<feature type="binding site" evidence="14">
    <location>
        <begin position="181"/>
        <end position="188"/>
    </location>
    <ligand>
        <name>NAD(+)</name>
        <dbReference type="ChEBI" id="CHEBI:57540"/>
    </ligand>
</feature>
<dbReference type="InterPro" id="IPR023753">
    <property type="entry name" value="FAD/NAD-binding_dom"/>
</dbReference>
<keyword evidence="14" id="KW-0547">Nucleotide-binding</keyword>
<keyword evidence="20" id="KW-1185">Reference proteome</keyword>
<comment type="miscellaneous">
    <text evidence="16">The active site is a redox-active disulfide bond.</text>
</comment>
<dbReference type="InterPro" id="IPR006258">
    <property type="entry name" value="Lipoamide_DH"/>
</dbReference>
<dbReference type="GO" id="GO:0006103">
    <property type="term" value="P:2-oxoglutarate metabolic process"/>
    <property type="evidence" value="ECO:0007669"/>
    <property type="project" value="TreeGrafter"/>
</dbReference>
<dbReference type="Gene3D" id="3.30.390.30">
    <property type="match status" value="1"/>
</dbReference>
<protein>
    <recommendedName>
        <fullName evidence="4 16">Dihydrolipoyl dehydrogenase</fullName>
        <ecNumber evidence="3 16">1.8.1.4</ecNumber>
    </recommendedName>
</protein>
<comment type="cofactor">
    <cofactor evidence="14 16">
        <name>FAD</name>
        <dbReference type="ChEBI" id="CHEBI:57692"/>
    </cofactor>
    <text evidence="14 16">Binds 1 FAD per subunit.</text>
</comment>
<dbReference type="PROSITE" id="PS00076">
    <property type="entry name" value="PYRIDINE_REDOX_1"/>
    <property type="match status" value="1"/>
</dbReference>
<dbReference type="STRING" id="37625.SAMN05660420_00501"/>
<dbReference type="PANTHER" id="PTHR22912">
    <property type="entry name" value="DISULFIDE OXIDOREDUCTASE"/>
    <property type="match status" value="1"/>
</dbReference>
<dbReference type="InterPro" id="IPR004099">
    <property type="entry name" value="Pyr_nucl-diS_OxRdtase_dimer"/>
</dbReference>
<keyword evidence="11 16" id="KW-0676">Redox-active center</keyword>
<dbReference type="Pfam" id="PF02852">
    <property type="entry name" value="Pyr_redox_dim"/>
    <property type="match status" value="1"/>
</dbReference>
<evidence type="ECO:0000256" key="8">
    <source>
        <dbReference type="ARBA" id="ARBA00023002"/>
    </source>
</evidence>
<feature type="binding site" evidence="14">
    <location>
        <position position="309"/>
    </location>
    <ligand>
        <name>FAD</name>
        <dbReference type="ChEBI" id="CHEBI:57692"/>
    </ligand>
</feature>
<dbReference type="PIRSF" id="PIRSF000350">
    <property type="entry name" value="Mercury_reductase_MerA"/>
    <property type="match status" value="1"/>
</dbReference>
<evidence type="ECO:0000256" key="3">
    <source>
        <dbReference type="ARBA" id="ARBA00012608"/>
    </source>
</evidence>
<feature type="active site" description="Proton acceptor" evidence="13">
    <location>
        <position position="437"/>
    </location>
</feature>
<dbReference type="InterPro" id="IPR036188">
    <property type="entry name" value="FAD/NAD-bd_sf"/>
</dbReference>
<evidence type="ECO:0000256" key="9">
    <source>
        <dbReference type="ARBA" id="ARBA00023027"/>
    </source>
</evidence>
<keyword evidence="7 14" id="KW-0274">FAD</keyword>
<dbReference type="InterPro" id="IPR016156">
    <property type="entry name" value="FAD/NAD-linked_Rdtase_dimer_sf"/>
</dbReference>
<evidence type="ECO:0000256" key="13">
    <source>
        <dbReference type="PIRSR" id="PIRSR000350-2"/>
    </source>
</evidence>
<keyword evidence="10" id="KW-1015">Disulfide bond</keyword>
<gene>
    <name evidence="19" type="ORF">SAMN05660420_00501</name>
</gene>
<dbReference type="GO" id="GO:0005737">
    <property type="term" value="C:cytoplasm"/>
    <property type="evidence" value="ECO:0007669"/>
    <property type="project" value="UniProtKB-SubCell"/>
</dbReference>
<dbReference type="InterPro" id="IPR012999">
    <property type="entry name" value="Pyr_OxRdtase_I_AS"/>
</dbReference>
<reference evidence="19 20" key="1">
    <citation type="submission" date="2016-10" db="EMBL/GenBank/DDBJ databases">
        <authorList>
            <person name="de Groot N.N."/>
        </authorList>
    </citation>
    <scope>NUCLEOTIDE SEQUENCE [LARGE SCALE GENOMIC DNA]</scope>
    <source>
        <strain evidence="19 20">DSM 7343</strain>
    </source>
</reference>
<dbReference type="EMBL" id="FNQN01000001">
    <property type="protein sequence ID" value="SDZ82677.1"/>
    <property type="molecule type" value="Genomic_DNA"/>
</dbReference>
<comment type="subcellular location">
    <subcellularLocation>
        <location evidence="1">Cytoplasm</location>
    </subcellularLocation>
</comment>
<sequence>MQSFDVVVIGGGPGGMTAAMTLNQLGKTVAIVQAEHDSIGGVCLNRGCMPTKSLLKAATAYRYAKQGDKYGLNLSAEKVDLQRLRTIVDTDLDALRGMIAGMMGQAQVEVFYGFGSFQSAHEVMISQADGSSQVIRGEQIVISTGSETVELPFAPFDGQHILSSDQMLQNTEIPEKLLIIGGGAIGCEFATLYHTFGSEVTVVEALPTLLPREDQEAGRALQQAFEAQNITVKTGVKVEQIKVEGGKVRVKFDGIDTAEVVDMVLIGVGRRPIIDNLNLDAAGVVIERGAVKVNSAMQTNVPHIYAVGDVSGGVMLAHAAEVAGQMLAKNMVEGTSVSLADGAIPRVAFSHPEVAGIGASKESDGIRSFTMSVVPNGRSVVDKVAPAFVKLFVEEESSVVAGGIIVGEAATEMIHELALAVENRLTLEQVGKTVHAHPTHSANVATAVHMFR</sequence>
<dbReference type="GO" id="GO:0004148">
    <property type="term" value="F:dihydrolipoyl dehydrogenase (NADH) activity"/>
    <property type="evidence" value="ECO:0007669"/>
    <property type="project" value="UniProtKB-EC"/>
</dbReference>
<evidence type="ECO:0000256" key="2">
    <source>
        <dbReference type="ARBA" id="ARBA00007532"/>
    </source>
</evidence>
<dbReference type="SUPFAM" id="SSF55424">
    <property type="entry name" value="FAD/NAD-linked reductases, dimerisation (C-terminal) domain"/>
    <property type="match status" value="1"/>
</dbReference>
<evidence type="ECO:0000256" key="14">
    <source>
        <dbReference type="PIRSR" id="PIRSR000350-3"/>
    </source>
</evidence>
<dbReference type="PRINTS" id="PR00411">
    <property type="entry name" value="PNDRDTASEI"/>
</dbReference>
<dbReference type="Gene3D" id="3.50.50.60">
    <property type="entry name" value="FAD/NAD(P)-binding domain"/>
    <property type="match status" value="2"/>
</dbReference>
<evidence type="ECO:0000256" key="7">
    <source>
        <dbReference type="ARBA" id="ARBA00022827"/>
    </source>
</evidence>
<evidence type="ECO:0000313" key="20">
    <source>
        <dbReference type="Proteomes" id="UP000199409"/>
    </source>
</evidence>
<accession>A0A1H3W6H1</accession>
<evidence type="ECO:0000256" key="10">
    <source>
        <dbReference type="ARBA" id="ARBA00023157"/>
    </source>
</evidence>
<dbReference type="GO" id="GO:0050660">
    <property type="term" value="F:flavin adenine dinucleotide binding"/>
    <property type="evidence" value="ECO:0007669"/>
    <property type="project" value="InterPro"/>
</dbReference>
<dbReference type="Pfam" id="PF07992">
    <property type="entry name" value="Pyr_redox_2"/>
    <property type="match status" value="1"/>
</dbReference>
<dbReference type="OrthoDB" id="9786429at2"/>
<evidence type="ECO:0000256" key="5">
    <source>
        <dbReference type="ARBA" id="ARBA00022490"/>
    </source>
</evidence>
<name>A0A1H3W6H1_9BACT</name>
<comment type="catalytic activity">
    <reaction evidence="12 16">
        <text>N(6)-[(R)-dihydrolipoyl]-L-lysyl-[protein] + NAD(+) = N(6)-[(R)-lipoyl]-L-lysyl-[protein] + NADH + H(+)</text>
        <dbReference type="Rhea" id="RHEA:15045"/>
        <dbReference type="Rhea" id="RHEA-COMP:10474"/>
        <dbReference type="Rhea" id="RHEA-COMP:10475"/>
        <dbReference type="ChEBI" id="CHEBI:15378"/>
        <dbReference type="ChEBI" id="CHEBI:57540"/>
        <dbReference type="ChEBI" id="CHEBI:57945"/>
        <dbReference type="ChEBI" id="CHEBI:83099"/>
        <dbReference type="ChEBI" id="CHEBI:83100"/>
        <dbReference type="EC" id="1.8.1.4"/>
    </reaction>
</comment>
<dbReference type="PRINTS" id="PR00368">
    <property type="entry name" value="FADPNR"/>
</dbReference>
<keyword evidence="5" id="KW-0963">Cytoplasm</keyword>
<dbReference type="RefSeq" id="WP_092344358.1">
    <property type="nucleotide sequence ID" value="NZ_FNQN01000001.1"/>
</dbReference>
<feature type="binding site" evidence="14">
    <location>
        <begin position="144"/>
        <end position="146"/>
    </location>
    <ligand>
        <name>FAD</name>
        <dbReference type="ChEBI" id="CHEBI:57692"/>
    </ligand>
</feature>
<dbReference type="NCBIfam" id="TIGR01350">
    <property type="entry name" value="lipoamide_DH"/>
    <property type="match status" value="1"/>
</dbReference>
<dbReference type="Proteomes" id="UP000199409">
    <property type="component" value="Unassembled WGS sequence"/>
</dbReference>
<keyword evidence="8 16" id="KW-0560">Oxidoreductase</keyword>
<dbReference type="EC" id="1.8.1.4" evidence="3 16"/>
<dbReference type="InterPro" id="IPR050151">
    <property type="entry name" value="Class-I_Pyr_Nuc-Dis_Oxidored"/>
</dbReference>
<organism evidence="19 20">
    <name type="scientific">Desulfuromusa kysingii</name>
    <dbReference type="NCBI Taxonomy" id="37625"/>
    <lineage>
        <taxon>Bacteria</taxon>
        <taxon>Pseudomonadati</taxon>
        <taxon>Thermodesulfobacteriota</taxon>
        <taxon>Desulfuromonadia</taxon>
        <taxon>Desulfuromonadales</taxon>
        <taxon>Geopsychrobacteraceae</taxon>
        <taxon>Desulfuromusa</taxon>
    </lineage>
</organism>
<evidence type="ECO:0000313" key="19">
    <source>
        <dbReference type="EMBL" id="SDZ82677.1"/>
    </source>
</evidence>
<evidence type="ECO:0000256" key="4">
    <source>
        <dbReference type="ARBA" id="ARBA00016961"/>
    </source>
</evidence>
<evidence type="ECO:0000256" key="6">
    <source>
        <dbReference type="ARBA" id="ARBA00022630"/>
    </source>
</evidence>
<keyword evidence="9 14" id="KW-0520">NAD</keyword>
<feature type="disulfide bond" description="Redox-active" evidence="15">
    <location>
        <begin position="43"/>
        <end position="48"/>
    </location>
</feature>
<dbReference type="InterPro" id="IPR001100">
    <property type="entry name" value="Pyr_nuc-diS_OxRdtase"/>
</dbReference>
<evidence type="ECO:0000256" key="11">
    <source>
        <dbReference type="ARBA" id="ARBA00023284"/>
    </source>
</evidence>
<proteinExistence type="inferred from homology"/>
<comment type="similarity">
    <text evidence="2 16">Belongs to the class-I pyridine nucleotide-disulfide oxidoreductase family.</text>
</comment>
<evidence type="ECO:0000256" key="12">
    <source>
        <dbReference type="ARBA" id="ARBA00049187"/>
    </source>
</evidence>
<dbReference type="AlphaFoldDB" id="A0A1H3W6H1"/>
<feature type="binding site" evidence="14">
    <location>
        <position position="52"/>
    </location>
    <ligand>
        <name>FAD</name>
        <dbReference type="ChEBI" id="CHEBI:57692"/>
    </ligand>
</feature>
<evidence type="ECO:0000259" key="18">
    <source>
        <dbReference type="Pfam" id="PF07992"/>
    </source>
</evidence>
<feature type="binding site" evidence="14">
    <location>
        <begin position="315"/>
        <end position="318"/>
    </location>
    <ligand>
        <name>FAD</name>
        <dbReference type="ChEBI" id="CHEBI:57692"/>
    </ligand>
</feature>
<evidence type="ECO:0000259" key="17">
    <source>
        <dbReference type="Pfam" id="PF02852"/>
    </source>
</evidence>
<keyword evidence="6 16" id="KW-0285">Flavoprotein</keyword>
<evidence type="ECO:0000256" key="15">
    <source>
        <dbReference type="PIRSR" id="PIRSR000350-4"/>
    </source>
</evidence>
<feature type="domain" description="FAD/NAD(P)-binding" evidence="18">
    <location>
        <begin position="4"/>
        <end position="322"/>
    </location>
</feature>
<evidence type="ECO:0000256" key="1">
    <source>
        <dbReference type="ARBA" id="ARBA00004496"/>
    </source>
</evidence>
<dbReference type="SUPFAM" id="SSF51905">
    <property type="entry name" value="FAD/NAD(P)-binding domain"/>
    <property type="match status" value="1"/>
</dbReference>
<evidence type="ECO:0000256" key="16">
    <source>
        <dbReference type="RuleBase" id="RU003692"/>
    </source>
</evidence>
<dbReference type="PANTHER" id="PTHR22912:SF217">
    <property type="entry name" value="DIHYDROLIPOYL DEHYDROGENASE"/>
    <property type="match status" value="1"/>
</dbReference>
<feature type="binding site" evidence="14">
    <location>
        <position position="269"/>
    </location>
    <ligand>
        <name>NAD(+)</name>
        <dbReference type="ChEBI" id="CHEBI:57540"/>
    </ligand>
</feature>
<feature type="binding site" evidence="14">
    <location>
        <position position="115"/>
    </location>
    <ligand>
        <name>FAD</name>
        <dbReference type="ChEBI" id="CHEBI:57692"/>
    </ligand>
</feature>
<feature type="domain" description="Pyridine nucleotide-disulphide oxidoreductase dimerisation" evidence="17">
    <location>
        <begin position="344"/>
        <end position="447"/>
    </location>
</feature>
<feature type="binding site" evidence="14">
    <location>
        <position position="204"/>
    </location>
    <ligand>
        <name>NAD(+)</name>
        <dbReference type="ChEBI" id="CHEBI:57540"/>
    </ligand>
</feature>